<evidence type="ECO:0000256" key="3">
    <source>
        <dbReference type="SAM" id="MobiDB-lite"/>
    </source>
</evidence>
<dbReference type="Pfam" id="PF00787">
    <property type="entry name" value="PX"/>
    <property type="match status" value="1"/>
</dbReference>
<dbReference type="SMART" id="SM00313">
    <property type="entry name" value="PXA"/>
    <property type="match status" value="1"/>
</dbReference>
<dbReference type="GO" id="GO:0005768">
    <property type="term" value="C:endosome"/>
    <property type="evidence" value="ECO:0007669"/>
    <property type="project" value="UniProtKB-ARBA"/>
</dbReference>
<feature type="compositionally biased region" description="Polar residues" evidence="3">
    <location>
        <begin position="358"/>
        <end position="377"/>
    </location>
</feature>
<dbReference type="InterPro" id="IPR001683">
    <property type="entry name" value="PX_dom"/>
</dbReference>
<evidence type="ECO:0000256" key="1">
    <source>
        <dbReference type="ARBA" id="ARBA00004496"/>
    </source>
</evidence>
<dbReference type="SUPFAM" id="SSF64268">
    <property type="entry name" value="PX domain"/>
    <property type="match status" value="1"/>
</dbReference>
<reference evidence="6" key="1">
    <citation type="submission" date="2015-04" db="UniProtKB">
        <authorList>
            <consortium name="EnsemblPlants"/>
        </authorList>
    </citation>
    <scope>IDENTIFICATION</scope>
</reference>
<dbReference type="PROSITE" id="PS50195">
    <property type="entry name" value="PX"/>
    <property type="match status" value="1"/>
</dbReference>
<feature type="region of interest" description="Disordered" evidence="3">
    <location>
        <begin position="1007"/>
        <end position="1034"/>
    </location>
</feature>
<protein>
    <recommendedName>
        <fullName evidence="8">PX domain-containing protein</fullName>
    </recommendedName>
</protein>
<comment type="subcellular location">
    <subcellularLocation>
        <location evidence="1">Cytoplasm</location>
    </subcellularLocation>
</comment>
<proteinExistence type="predicted"/>
<reference evidence="6" key="2">
    <citation type="submission" date="2018-05" db="EMBL/GenBank/DDBJ databases">
        <title>OmerRS3 (Oryza meridionalis Reference Sequence Version 3).</title>
        <authorList>
            <person name="Zhang J."/>
            <person name="Kudrna D."/>
            <person name="Lee S."/>
            <person name="Talag J."/>
            <person name="Welchert J."/>
            <person name="Wing R.A."/>
        </authorList>
    </citation>
    <scope>NUCLEOTIDE SEQUENCE [LARGE SCALE GENOMIC DNA]</scope>
    <source>
        <strain evidence="6">cv. OR44</strain>
    </source>
</reference>
<dbReference type="Gene3D" id="3.30.1520.10">
    <property type="entry name" value="Phox-like domain"/>
    <property type="match status" value="1"/>
</dbReference>
<feature type="region of interest" description="Disordered" evidence="3">
    <location>
        <begin position="826"/>
        <end position="867"/>
    </location>
</feature>
<dbReference type="STRING" id="40149.A0A0E0F2S7"/>
<dbReference type="InterPro" id="IPR036871">
    <property type="entry name" value="PX_dom_sf"/>
</dbReference>
<dbReference type="SMART" id="SM00312">
    <property type="entry name" value="PX"/>
    <property type="match status" value="1"/>
</dbReference>
<evidence type="ECO:0000313" key="7">
    <source>
        <dbReference type="Proteomes" id="UP000008021"/>
    </source>
</evidence>
<dbReference type="Gramene" id="OMERI11G03490.4">
    <property type="protein sequence ID" value="OMERI11G03490.4"/>
    <property type="gene ID" value="OMERI11G03490"/>
</dbReference>
<name>A0A0E0F2S7_9ORYZ</name>
<dbReference type="Proteomes" id="UP000008021">
    <property type="component" value="Chromosome 11"/>
</dbReference>
<dbReference type="PANTHER" id="PTHR22999">
    <property type="entry name" value="PX SERINE/THREONINE KINASE PXK"/>
    <property type="match status" value="1"/>
</dbReference>
<dbReference type="CDD" id="cd06872">
    <property type="entry name" value="PX_SNX19_like_plant"/>
    <property type="match status" value="1"/>
</dbReference>
<feature type="region of interest" description="Disordered" evidence="3">
    <location>
        <begin position="349"/>
        <end position="377"/>
    </location>
</feature>
<dbReference type="PROSITE" id="PS51207">
    <property type="entry name" value="PXA"/>
    <property type="match status" value="1"/>
</dbReference>
<evidence type="ECO:0000256" key="2">
    <source>
        <dbReference type="ARBA" id="ARBA00022490"/>
    </source>
</evidence>
<dbReference type="Pfam" id="PF02194">
    <property type="entry name" value="PXA"/>
    <property type="match status" value="1"/>
</dbReference>
<evidence type="ECO:0008006" key="8">
    <source>
        <dbReference type="Google" id="ProtNLM"/>
    </source>
</evidence>
<dbReference type="GO" id="GO:0016020">
    <property type="term" value="C:membrane"/>
    <property type="evidence" value="ECO:0007669"/>
    <property type="project" value="UniProtKB-ARBA"/>
</dbReference>
<dbReference type="Pfam" id="PF08628">
    <property type="entry name" value="Nexin_C"/>
    <property type="match status" value="1"/>
</dbReference>
<dbReference type="PANTHER" id="PTHR22999:SF23">
    <property type="entry name" value="SORTING NEXIN-16"/>
    <property type="match status" value="1"/>
</dbReference>
<organism evidence="6">
    <name type="scientific">Oryza meridionalis</name>
    <dbReference type="NCBI Taxonomy" id="40149"/>
    <lineage>
        <taxon>Eukaryota</taxon>
        <taxon>Viridiplantae</taxon>
        <taxon>Streptophyta</taxon>
        <taxon>Embryophyta</taxon>
        <taxon>Tracheophyta</taxon>
        <taxon>Spermatophyta</taxon>
        <taxon>Magnoliopsida</taxon>
        <taxon>Liliopsida</taxon>
        <taxon>Poales</taxon>
        <taxon>Poaceae</taxon>
        <taxon>BOP clade</taxon>
        <taxon>Oryzoideae</taxon>
        <taxon>Oryzeae</taxon>
        <taxon>Oryzinae</taxon>
        <taxon>Oryza</taxon>
    </lineage>
</organism>
<accession>A0A0E0F2S7</accession>
<dbReference type="InterPro" id="IPR051837">
    <property type="entry name" value="SortingNexin/PXDomain-PKLike"/>
</dbReference>
<keyword evidence="2" id="KW-0963">Cytoplasm</keyword>
<feature type="domain" description="PX" evidence="4">
    <location>
        <begin position="610"/>
        <end position="722"/>
    </location>
</feature>
<evidence type="ECO:0000313" key="6">
    <source>
        <dbReference type="EnsemblPlants" id="OMERI11G03490.4"/>
    </source>
</evidence>
<evidence type="ECO:0000259" key="5">
    <source>
        <dbReference type="PROSITE" id="PS51207"/>
    </source>
</evidence>
<dbReference type="AlphaFoldDB" id="A0A0E0F2S7"/>
<sequence>MWAHPSERTHWQVGPTELVAPPPSSISGDGGARTARGLGFAEARARHASGRKDEMRRAMVGVDDLIEEAKVRTVWWALCVFAISYFLTHTSKSMWTNVPMSILILAFLRYLSFKVEFHWRGQPVQKQTHLSQLSKRQLSAHDHRLSTVAPVSRWRRKVGSPSVEAAFESFIENILRDFVVDLWYSSITPDREAPELIRGLILHALGEISGRVKEMNLVDLLTRDMADLIGHHLDIFRKNQSQIGVDVMGTLSSEERDERLKQHLIVSQELHPALLSSEHEYKVFQDIVGGIMALVLRPQDAQSPLVRCFSRELLTCLVLQPVMNFASPIYMNELIIYLINNKDTNSGGGNLDNSNSSVTVTNAHSAHKGSSQGCQVESRNLSQESIGLVPANSSGMRSLVTHDGDKSKMSKIEHGSAIQSRQPDWAVGLDAATKRRSQVLAPENLENMWAIGRNYQKKMVKFEHSRGKSSGIDNIPSAGAAGKELSPNFNERITSVDDKYMVNLMQGSNRNAQSTYVTGSHPLVSQEWQDTDEAKPNEGSQVDCNSTEKPCETINNTKAQLKRSNSTPDIEKRYLAKSNQTMVSSEIARKNQGDRGSFPVSHGEVVLYVPKIRCRVVGAYFEKLTSKSFAVYSIAVTDAENKAWFVKRRYRNFERLHRQLKEIPNYSLHLPPKSFLSSSIDDYLVHQRCILLDKYLQELLSIPNIAEQHEVWDFLSATSKNYSAGKSTSVMKTLAGRILVLSLLFMLTIMNVPIKYFPHSRYLFALAPTVNVDDAMDDIVRQFKGVSDGLKRAVGTSPTSAPSSHLAENQMSLSWNQEEIDNHNLHNRNLSGAHSLSDGDSNYEDPSSSVNSASHSDNELNNSRYGSNDIKLNEAYSGFDAQASQQIEKPTRAYSDSSNMSSLNTFEDPAGIPPEWTPTNVSVHLLNLVDKVFQLKRRGWIRKQVLWISKQILQLVMEDAIDEWILRQINWLRRDEVIVQGIRWIQDTLWPNGVFFTRLDGYQGNAGPSQFDKHPSGSANQASGNRKDSASSFEQQLEASRNASEVKKLLLGGTPPTLVSIIGYKQYQRSARDIYYFLQSNVCVKQLAYAMIEQVLVSLFPELRQLIEDIHEKGRKEQASFTYQL</sequence>
<dbReference type="GO" id="GO:0035091">
    <property type="term" value="F:phosphatidylinositol binding"/>
    <property type="evidence" value="ECO:0007669"/>
    <property type="project" value="InterPro"/>
</dbReference>
<feature type="domain" description="PXA" evidence="5">
    <location>
        <begin position="160"/>
        <end position="343"/>
    </location>
</feature>
<dbReference type="InterPro" id="IPR003114">
    <property type="entry name" value="Phox_assoc"/>
</dbReference>
<dbReference type="HOGENOM" id="CLU_012084_0_0_1"/>
<dbReference type="EnsemblPlants" id="OMERI11G03490.4">
    <property type="protein sequence ID" value="OMERI11G03490.4"/>
    <property type="gene ID" value="OMERI11G03490"/>
</dbReference>
<feature type="compositionally biased region" description="Polar residues" evidence="3">
    <location>
        <begin position="827"/>
        <end position="846"/>
    </location>
</feature>
<dbReference type="InterPro" id="IPR013937">
    <property type="entry name" value="Sorting_nexin_C"/>
</dbReference>
<keyword evidence="7" id="KW-1185">Reference proteome</keyword>
<evidence type="ECO:0000259" key="4">
    <source>
        <dbReference type="PROSITE" id="PS50195"/>
    </source>
</evidence>
<feature type="compositionally biased region" description="Polar residues" evidence="3">
    <location>
        <begin position="1017"/>
        <end position="1034"/>
    </location>
</feature>